<feature type="transmembrane region" description="Helical" evidence="6">
    <location>
        <begin position="374"/>
        <end position="395"/>
    </location>
</feature>
<dbReference type="EMBL" id="WOWA01000009">
    <property type="protein sequence ID" value="NLV14502.1"/>
    <property type="molecule type" value="Genomic_DNA"/>
</dbReference>
<evidence type="ECO:0000256" key="5">
    <source>
        <dbReference type="ARBA" id="ARBA00023136"/>
    </source>
</evidence>
<dbReference type="Proteomes" id="UP000641625">
    <property type="component" value="Unassembled WGS sequence"/>
</dbReference>
<feature type="transmembrane region" description="Helical" evidence="6">
    <location>
        <begin position="284"/>
        <end position="303"/>
    </location>
</feature>
<evidence type="ECO:0000256" key="4">
    <source>
        <dbReference type="ARBA" id="ARBA00022989"/>
    </source>
</evidence>
<dbReference type="AlphaFoldDB" id="A0A847U8A4"/>
<feature type="transmembrane region" description="Helical" evidence="6">
    <location>
        <begin position="77"/>
        <end position="99"/>
    </location>
</feature>
<name>A0A847U8A4_HALAR</name>
<keyword evidence="5 6" id="KW-0472">Membrane</keyword>
<dbReference type="RefSeq" id="WP_170097926.1">
    <property type="nucleotide sequence ID" value="NZ_WOWA01000009.1"/>
</dbReference>
<feature type="transmembrane region" description="Helical" evidence="6">
    <location>
        <begin position="434"/>
        <end position="453"/>
    </location>
</feature>
<feature type="transmembrane region" description="Helical" evidence="6">
    <location>
        <begin position="407"/>
        <end position="428"/>
    </location>
</feature>
<feature type="transmembrane region" description="Helical" evidence="6">
    <location>
        <begin position="7"/>
        <end position="29"/>
    </location>
</feature>
<gene>
    <name evidence="7" type="ORF">GOC77_14650</name>
</gene>
<dbReference type="PANTHER" id="PTHR30250">
    <property type="entry name" value="PST FAMILY PREDICTED COLANIC ACID TRANSPORTER"/>
    <property type="match status" value="1"/>
</dbReference>
<comment type="subcellular location">
    <subcellularLocation>
        <location evidence="1">Cell membrane</location>
        <topology evidence="1">Multi-pass membrane protein</topology>
    </subcellularLocation>
</comment>
<accession>A0A847U8A4</accession>
<dbReference type="InterPro" id="IPR050833">
    <property type="entry name" value="Poly_Biosynth_Transport"/>
</dbReference>
<evidence type="ECO:0000256" key="1">
    <source>
        <dbReference type="ARBA" id="ARBA00004651"/>
    </source>
</evidence>
<feature type="transmembrane region" description="Helical" evidence="6">
    <location>
        <begin position="315"/>
        <end position="336"/>
    </location>
</feature>
<proteinExistence type="predicted"/>
<dbReference type="GO" id="GO:0005886">
    <property type="term" value="C:plasma membrane"/>
    <property type="evidence" value="ECO:0007669"/>
    <property type="project" value="UniProtKB-SubCell"/>
</dbReference>
<evidence type="ECO:0000256" key="3">
    <source>
        <dbReference type="ARBA" id="ARBA00022692"/>
    </source>
</evidence>
<comment type="caution">
    <text evidence="7">The sequence shown here is derived from an EMBL/GenBank/DDBJ whole genome shotgun (WGS) entry which is preliminary data.</text>
</comment>
<feature type="transmembrane region" description="Helical" evidence="6">
    <location>
        <begin position="105"/>
        <end position="127"/>
    </location>
</feature>
<dbReference type="PANTHER" id="PTHR30250:SF28">
    <property type="entry name" value="POLYSACCHARIDE BIOSYNTHESIS PROTEIN"/>
    <property type="match status" value="1"/>
</dbReference>
<keyword evidence="4 6" id="KW-1133">Transmembrane helix</keyword>
<organism evidence="7 8">
    <name type="scientific">Haloarcula argentinensis</name>
    <dbReference type="NCBI Taxonomy" id="43776"/>
    <lineage>
        <taxon>Archaea</taxon>
        <taxon>Methanobacteriati</taxon>
        <taxon>Methanobacteriota</taxon>
        <taxon>Stenosarchaea group</taxon>
        <taxon>Halobacteria</taxon>
        <taxon>Halobacteriales</taxon>
        <taxon>Haloarculaceae</taxon>
        <taxon>Haloarcula</taxon>
    </lineage>
</organism>
<feature type="transmembrane region" description="Helical" evidence="6">
    <location>
        <begin position="348"/>
        <end position="368"/>
    </location>
</feature>
<evidence type="ECO:0000313" key="7">
    <source>
        <dbReference type="EMBL" id="NLV14502.1"/>
    </source>
</evidence>
<feature type="transmembrane region" description="Helical" evidence="6">
    <location>
        <begin position="139"/>
        <end position="162"/>
    </location>
</feature>
<feature type="transmembrane region" description="Helical" evidence="6">
    <location>
        <begin position="168"/>
        <end position="188"/>
    </location>
</feature>
<feature type="transmembrane region" description="Helical" evidence="6">
    <location>
        <begin position="35"/>
        <end position="56"/>
    </location>
</feature>
<evidence type="ECO:0000256" key="2">
    <source>
        <dbReference type="ARBA" id="ARBA00022475"/>
    </source>
</evidence>
<evidence type="ECO:0000256" key="6">
    <source>
        <dbReference type="SAM" id="Phobius"/>
    </source>
</evidence>
<keyword evidence="3 6" id="KW-0812">Transmembrane</keyword>
<reference evidence="7" key="1">
    <citation type="submission" date="2019-12" db="EMBL/GenBank/DDBJ databases">
        <title>Whole genome sequencing of Haloarcula argentinensis strain pws5.</title>
        <authorList>
            <person name="Verma D.K."/>
            <person name="Gopal K."/>
            <person name="Prasad E.S."/>
        </authorList>
    </citation>
    <scope>NUCLEOTIDE SEQUENCE</scope>
    <source>
        <strain evidence="7">Pws5</strain>
    </source>
</reference>
<dbReference type="CDD" id="cd13128">
    <property type="entry name" value="MATE_Wzx_like"/>
    <property type="match status" value="1"/>
</dbReference>
<sequence length="466" mass="49983">MDIDRSSVIIYASNIVLSLIGFVGTAYFAQTLGETVLGIFFTFDAVTSVLMTGARLGVDTGIEKRISETTTQRRGSYLTAGYLITLVPIAVMSLGLFVLENRVDEYIGVAAVPLLIVFIVSSTGRWLTGAAVRGEGRVALSSLIELFGEVVRIVTSIVLIIGGLEIFALLYGVLIGVVVKFVIFYFALSSTLSIPTWETLRDLWGFSKYTSFNSVSSLAYNWADTLVLAYFASKSAVAVYEASWKVSVVAVMASQALSQAVFPSISEWASSDEYGRIETALSEGFTYGLLLVIPAVVGVAILADPFMQLVYDFDTGGLILILLMAEKLLQAPRILIQRTLTGIGHPNLVFRTAALTLFANVVLNLLLVPELGSLGAAAATITTVSIALVIQVMYLRRFITVTANWRALGRQTVTALAMGAVVYAAATILPPSTLLKLGGLVALGVVAYGLGMATDREIRERVLQIV</sequence>
<keyword evidence="2" id="KW-1003">Cell membrane</keyword>
<dbReference type="Pfam" id="PF13440">
    <property type="entry name" value="Polysacc_synt_3"/>
    <property type="match status" value="1"/>
</dbReference>
<protein>
    <submittedName>
        <fullName evidence="7">Oligosaccharide flippase family protein</fullName>
    </submittedName>
</protein>
<evidence type="ECO:0000313" key="8">
    <source>
        <dbReference type="Proteomes" id="UP000641625"/>
    </source>
</evidence>